<accession>A0ABS4XCJ4</accession>
<dbReference type="SUPFAM" id="SSF52151">
    <property type="entry name" value="FabD/lysophospholipase-like"/>
    <property type="match status" value="1"/>
</dbReference>
<organism evidence="5 6">
    <name type="scientific">Paeniglutamicibacter kerguelensis</name>
    <dbReference type="NCBI Taxonomy" id="254788"/>
    <lineage>
        <taxon>Bacteria</taxon>
        <taxon>Bacillati</taxon>
        <taxon>Actinomycetota</taxon>
        <taxon>Actinomycetes</taxon>
        <taxon>Micrococcales</taxon>
        <taxon>Micrococcaceae</taxon>
        <taxon>Paeniglutamicibacter</taxon>
    </lineage>
</organism>
<reference evidence="5 6" key="1">
    <citation type="submission" date="2021-03" db="EMBL/GenBank/DDBJ databases">
        <title>Sequencing the genomes of 1000 actinobacteria strains.</title>
        <authorList>
            <person name="Klenk H.-P."/>
        </authorList>
    </citation>
    <scope>NUCLEOTIDE SEQUENCE [LARGE SCALE GENOMIC DNA]</scope>
    <source>
        <strain evidence="5 6">DSM 15797</strain>
    </source>
</reference>
<dbReference type="PROSITE" id="PS51635">
    <property type="entry name" value="PNPLA"/>
    <property type="match status" value="1"/>
</dbReference>
<keyword evidence="2" id="KW-0378">Hydrolase</keyword>
<evidence type="ECO:0000256" key="2">
    <source>
        <dbReference type="PROSITE-ProRule" id="PRU01161"/>
    </source>
</evidence>
<keyword evidence="6" id="KW-1185">Reference proteome</keyword>
<comment type="caution">
    <text evidence="5">The sequence shown here is derived from an EMBL/GenBank/DDBJ whole genome shotgun (WGS) entry which is preliminary data.</text>
</comment>
<evidence type="ECO:0000259" key="4">
    <source>
        <dbReference type="PROSITE" id="PS51635"/>
    </source>
</evidence>
<evidence type="ECO:0000313" key="5">
    <source>
        <dbReference type="EMBL" id="MBP2385404.1"/>
    </source>
</evidence>
<keyword evidence="2" id="KW-0442">Lipid degradation</keyword>
<dbReference type="InterPro" id="IPR016035">
    <property type="entry name" value="Acyl_Trfase/lysoPLipase"/>
</dbReference>
<gene>
    <name evidence="5" type="ORF">JOF47_000915</name>
</gene>
<protein>
    <submittedName>
        <fullName evidence="5">NTE family protein</fullName>
    </submittedName>
</protein>
<feature type="active site" description="Proton acceptor" evidence="2">
    <location>
        <position position="181"/>
    </location>
</feature>
<dbReference type="Pfam" id="PF01734">
    <property type="entry name" value="Patatin"/>
    <property type="match status" value="1"/>
</dbReference>
<feature type="region of interest" description="Disordered" evidence="3">
    <location>
        <begin position="53"/>
        <end position="75"/>
    </location>
</feature>
<feature type="short sequence motif" description="GXSXG" evidence="2">
    <location>
        <begin position="23"/>
        <end position="27"/>
    </location>
</feature>
<keyword evidence="1 2" id="KW-0443">Lipid metabolism</keyword>
<dbReference type="RefSeq" id="WP_209996221.1">
    <property type="nucleotide sequence ID" value="NZ_BAAAJY010000015.1"/>
</dbReference>
<feature type="domain" description="PNPLA" evidence="4">
    <location>
        <begin position="1"/>
        <end position="195"/>
    </location>
</feature>
<feature type="active site" description="Nucleophile" evidence="2">
    <location>
        <position position="25"/>
    </location>
</feature>
<evidence type="ECO:0000256" key="3">
    <source>
        <dbReference type="SAM" id="MobiDB-lite"/>
    </source>
</evidence>
<sequence length="280" mass="28605">MIGVIAGLLEGGLDATTADLLIGTSAGATAAAQITGASPTQLLADILSAAPAQPTGGAGSGGNGRIPPASASDNMRRTGEIIAASSDPADMRRRLGAASLEMDADPEGSWKSRWRSIVAGRLPGPHWPHQDVLITAVDAGTGDPVVFDRDSGVDMVDAVAASTSFGFGAPPYRIGGGWYIDGGYRRSSENADLAAGYGRVLVLSPLGGRSRASLAWGMDLATQVAELRAGGSRVETILPDAASVDAFGSNMMDLATRPPAARAGYDQGKALAGQLREFWN</sequence>
<dbReference type="Gene3D" id="3.40.1090.10">
    <property type="entry name" value="Cytosolic phospholipase A2 catalytic domain"/>
    <property type="match status" value="1"/>
</dbReference>
<evidence type="ECO:0000313" key="6">
    <source>
        <dbReference type="Proteomes" id="UP001296993"/>
    </source>
</evidence>
<evidence type="ECO:0000256" key="1">
    <source>
        <dbReference type="ARBA" id="ARBA00023098"/>
    </source>
</evidence>
<name>A0ABS4XCJ4_9MICC</name>
<dbReference type="EMBL" id="JAGIOF010000001">
    <property type="protein sequence ID" value="MBP2385404.1"/>
    <property type="molecule type" value="Genomic_DNA"/>
</dbReference>
<dbReference type="InterPro" id="IPR002641">
    <property type="entry name" value="PNPLA_dom"/>
</dbReference>
<feature type="short sequence motif" description="DGA/G" evidence="2">
    <location>
        <begin position="181"/>
        <end position="183"/>
    </location>
</feature>
<dbReference type="Proteomes" id="UP001296993">
    <property type="component" value="Unassembled WGS sequence"/>
</dbReference>
<comment type="caution">
    <text evidence="2">Lacks conserved residue(s) required for the propagation of feature annotation.</text>
</comment>
<proteinExistence type="predicted"/>